<protein>
    <submittedName>
        <fullName evidence="1">Uncharacterized protein</fullName>
    </submittedName>
</protein>
<organism evidence="1 2">
    <name type="scientific">Angustibacter aerolatus</name>
    <dbReference type="NCBI Taxonomy" id="1162965"/>
    <lineage>
        <taxon>Bacteria</taxon>
        <taxon>Bacillati</taxon>
        <taxon>Actinomycetota</taxon>
        <taxon>Actinomycetes</taxon>
        <taxon>Kineosporiales</taxon>
        <taxon>Kineosporiaceae</taxon>
    </lineage>
</organism>
<gene>
    <name evidence="1" type="ORF">GCM10025868_42270</name>
</gene>
<evidence type="ECO:0000313" key="2">
    <source>
        <dbReference type="Proteomes" id="UP001157017"/>
    </source>
</evidence>
<reference evidence="2" key="1">
    <citation type="journal article" date="2019" name="Int. J. Syst. Evol. Microbiol.">
        <title>The Global Catalogue of Microorganisms (GCM) 10K type strain sequencing project: providing services to taxonomists for standard genome sequencing and annotation.</title>
        <authorList>
            <consortium name="The Broad Institute Genomics Platform"/>
            <consortium name="The Broad Institute Genome Sequencing Center for Infectious Disease"/>
            <person name="Wu L."/>
            <person name="Ma J."/>
        </authorList>
    </citation>
    <scope>NUCLEOTIDE SEQUENCE [LARGE SCALE GENOMIC DNA]</scope>
    <source>
        <strain evidence="2">NBRC 108730</strain>
    </source>
</reference>
<accession>A0ABQ6JL31</accession>
<keyword evidence="2" id="KW-1185">Reference proteome</keyword>
<dbReference type="EMBL" id="BSUZ01000001">
    <property type="protein sequence ID" value="GMA88977.1"/>
    <property type="molecule type" value="Genomic_DNA"/>
</dbReference>
<evidence type="ECO:0000313" key="1">
    <source>
        <dbReference type="EMBL" id="GMA88977.1"/>
    </source>
</evidence>
<comment type="caution">
    <text evidence="1">The sequence shown here is derived from an EMBL/GenBank/DDBJ whole genome shotgun (WGS) entry which is preliminary data.</text>
</comment>
<dbReference type="Proteomes" id="UP001157017">
    <property type="component" value="Unassembled WGS sequence"/>
</dbReference>
<sequence>MGGERATVTTLAAPGAGRLVAAVAVALTGTGADGLAVGLTGGRQDGAGVVTTDADGASVLVLPVRADGDGPVTVTVAADPSGVPRDVVGVVAAAGTPETLKALGEQGPSAAAGWLAAAVAGPGVERLVDPPTVPGPGASTLSWKAP</sequence>
<name>A0ABQ6JL31_9ACTN</name>
<proteinExistence type="predicted"/>